<feature type="transmembrane region" description="Helical" evidence="1">
    <location>
        <begin position="71"/>
        <end position="91"/>
    </location>
</feature>
<feature type="transmembrane region" description="Helical" evidence="1">
    <location>
        <begin position="12"/>
        <end position="37"/>
    </location>
</feature>
<organism evidence="2 3">
    <name type="scientific">Candidatus Alloenteromonas pullicola</name>
    <dbReference type="NCBI Taxonomy" id="2840784"/>
    <lineage>
        <taxon>Bacteria</taxon>
        <taxon>Bacillati</taxon>
        <taxon>Bacillota</taxon>
        <taxon>Bacillota incertae sedis</taxon>
        <taxon>Candidatus Alloenteromonas</taxon>
    </lineage>
</organism>
<evidence type="ECO:0000313" key="2">
    <source>
        <dbReference type="EMBL" id="HIU44929.1"/>
    </source>
</evidence>
<name>A0A9D1S1V1_9FIRM</name>
<reference evidence="2" key="2">
    <citation type="journal article" date="2021" name="PeerJ">
        <title>Extensive microbial diversity within the chicken gut microbiome revealed by metagenomics and culture.</title>
        <authorList>
            <person name="Gilroy R."/>
            <person name="Ravi A."/>
            <person name="Getino M."/>
            <person name="Pursley I."/>
            <person name="Horton D.L."/>
            <person name="Alikhan N.F."/>
            <person name="Baker D."/>
            <person name="Gharbi K."/>
            <person name="Hall N."/>
            <person name="Watson M."/>
            <person name="Adriaenssens E.M."/>
            <person name="Foster-Nyarko E."/>
            <person name="Jarju S."/>
            <person name="Secka A."/>
            <person name="Antonio M."/>
            <person name="Oren A."/>
            <person name="Chaudhuri R.R."/>
            <person name="La Ragione R."/>
            <person name="Hildebrand F."/>
            <person name="Pallen M.J."/>
        </authorList>
    </citation>
    <scope>NUCLEOTIDE SEQUENCE</scope>
    <source>
        <strain evidence="2">ChiGjej1B1-22543</strain>
    </source>
</reference>
<dbReference type="Gene3D" id="3.40.720.10">
    <property type="entry name" value="Alkaline Phosphatase, subunit A"/>
    <property type="match status" value="1"/>
</dbReference>
<keyword evidence="2" id="KW-0808">Transferase</keyword>
<evidence type="ECO:0000256" key="1">
    <source>
        <dbReference type="SAM" id="Phobius"/>
    </source>
</evidence>
<proteinExistence type="predicted"/>
<dbReference type="GO" id="GO:0016740">
    <property type="term" value="F:transferase activity"/>
    <property type="evidence" value="ECO:0007669"/>
    <property type="project" value="UniProtKB-KW"/>
</dbReference>
<dbReference type="AlphaFoldDB" id="A0A9D1S1V1"/>
<dbReference type="PANTHER" id="PTHR47371">
    <property type="entry name" value="LIPOTEICHOIC ACID SYNTHASE"/>
    <property type="match status" value="1"/>
</dbReference>
<evidence type="ECO:0000313" key="3">
    <source>
        <dbReference type="Proteomes" id="UP000824070"/>
    </source>
</evidence>
<keyword evidence="1" id="KW-0812">Transmembrane</keyword>
<dbReference type="InterPro" id="IPR050448">
    <property type="entry name" value="OpgB/LTA_synthase_biosynth"/>
</dbReference>
<keyword evidence="1" id="KW-0472">Membrane</keyword>
<dbReference type="PANTHER" id="PTHR47371:SF3">
    <property type="entry name" value="PHOSPHOGLYCEROL TRANSFERASE I"/>
    <property type="match status" value="1"/>
</dbReference>
<dbReference type="EMBL" id="DVMV01000010">
    <property type="protein sequence ID" value="HIU44929.1"/>
    <property type="molecule type" value="Genomic_DNA"/>
</dbReference>
<dbReference type="Proteomes" id="UP000824070">
    <property type="component" value="Unassembled WGS sequence"/>
</dbReference>
<accession>A0A9D1S1V1</accession>
<gene>
    <name evidence="2" type="ORF">IAC52_01370</name>
</gene>
<reference evidence="2" key="1">
    <citation type="submission" date="2020-10" db="EMBL/GenBank/DDBJ databases">
        <authorList>
            <person name="Gilroy R."/>
        </authorList>
    </citation>
    <scope>NUCLEOTIDE SEQUENCE</scope>
    <source>
        <strain evidence="2">ChiGjej1B1-22543</strain>
    </source>
</reference>
<feature type="transmembrane region" description="Helical" evidence="1">
    <location>
        <begin position="100"/>
        <end position="120"/>
    </location>
</feature>
<dbReference type="SUPFAM" id="SSF53649">
    <property type="entry name" value="Alkaline phosphatase-like"/>
    <property type="match status" value="1"/>
</dbReference>
<sequence>MENKGSAKRALRWMGIVAACLASAVVLLGVFSMWWVMDSFTHVSMPEVVSTAMNLYGTPASSYMPYVVNTVFPLLSIVALIALVWAVCYFLKVKNLAKKMAIGCLAASLVLAVPTTARFWDYLDMSAYIHSLITPSKFIDDNYANPVEALDDAQTGKKRNLIMIFLESTEITFSDKEHGGYFDVNYMPELTELALSNDCFNGNTGKLNGSHTIEYTSWTMAAMFAHTSGLPFKTTLGTQNDMDTQEQFFPGVTSLGDVLAENGYDQYFYCGSNATFGGRRLYLTEHGNFKFRDYNYYHALPEDDPNHVDHDGWWGYEDFHLFDFIKQDVKTLADNALEGTPFNLTALTVDTHFNSDANGMDGHLCDLCSDPMKHPDSQYGTVISCDSAQVADFVSWFYDPENIPESVSSNTTTVLVGDHTTMSRSFCVPADEDGYDRRTYVCYINSAVEQSPATANKVRTYCPFDTYPTTLASLGFKINGERLALGTNLYSAKHTLCETYDVDYVSEQCSMKSELLENLLDADELSYAYLERKGYLPTAEVGIDGDEDGVTASLSNILSPKLKEGFSGAYVEVYAIGGETKRYYMEQGSNEREYSVFIPNGNLPEDLGYGYLAEFFLIGETSGNEYTFDSIGWKSNETI</sequence>
<protein>
    <submittedName>
        <fullName evidence="2">Phosphoglycerol transferase</fullName>
    </submittedName>
</protein>
<keyword evidence="1" id="KW-1133">Transmembrane helix</keyword>
<dbReference type="InterPro" id="IPR017850">
    <property type="entry name" value="Alkaline_phosphatase_core_sf"/>
</dbReference>
<comment type="caution">
    <text evidence="2">The sequence shown here is derived from an EMBL/GenBank/DDBJ whole genome shotgun (WGS) entry which is preliminary data.</text>
</comment>